<comment type="caution">
    <text evidence="1">The sequence shown here is derived from an EMBL/GenBank/DDBJ whole genome shotgun (WGS) entry which is preliminary data.</text>
</comment>
<dbReference type="EMBL" id="VOQF01000012">
    <property type="protein sequence ID" value="TXC89340.1"/>
    <property type="molecule type" value="Genomic_DNA"/>
</dbReference>
<evidence type="ECO:0000313" key="2">
    <source>
        <dbReference type="Proteomes" id="UP000321363"/>
    </source>
</evidence>
<dbReference type="AlphaFoldDB" id="A0A5C6VWI5"/>
<protein>
    <submittedName>
        <fullName evidence="1">Uncharacterized protein</fullName>
    </submittedName>
</protein>
<keyword evidence="2" id="KW-1185">Reference proteome</keyword>
<evidence type="ECO:0000313" key="1">
    <source>
        <dbReference type="EMBL" id="TXC89340.1"/>
    </source>
</evidence>
<proteinExistence type="predicted"/>
<dbReference type="RefSeq" id="WP_146950006.1">
    <property type="nucleotide sequence ID" value="NZ_VOQF01000012.1"/>
</dbReference>
<name>A0A5C6VWI5_9BACI</name>
<gene>
    <name evidence="1" type="ORF">FS935_17860</name>
</gene>
<accession>A0A5C6VWI5</accession>
<organism evidence="1 2">
    <name type="scientific">Metabacillus litoralis</name>
    <dbReference type="NCBI Taxonomy" id="152268"/>
    <lineage>
        <taxon>Bacteria</taxon>
        <taxon>Bacillati</taxon>
        <taxon>Bacillota</taxon>
        <taxon>Bacilli</taxon>
        <taxon>Bacillales</taxon>
        <taxon>Bacillaceae</taxon>
        <taxon>Metabacillus</taxon>
    </lineage>
</organism>
<sequence length="70" mass="8173">MIQMDPKWLLKKSFSSFVLLKIDFISDFLNLSTILRKYHRFFGFINDSGNLSAIRLFSTKIAQHHPAQAQ</sequence>
<reference evidence="1 2" key="1">
    <citation type="journal article" date="2005" name="Int. J. Syst. Evol. Microbiol.">
        <title>Bacillus litoralis sp. nov., isolated from a tidal flat of the Yellow Sea in Korea.</title>
        <authorList>
            <person name="Yoon J.H."/>
            <person name="Oh T.K."/>
        </authorList>
    </citation>
    <scope>NUCLEOTIDE SEQUENCE [LARGE SCALE GENOMIC DNA]</scope>
    <source>
        <strain evidence="1 2">SW-211</strain>
    </source>
</reference>
<dbReference type="Proteomes" id="UP000321363">
    <property type="component" value="Unassembled WGS sequence"/>
</dbReference>